<dbReference type="SMART" id="SM00450">
    <property type="entry name" value="RHOD"/>
    <property type="match status" value="1"/>
</dbReference>
<reference evidence="7" key="1">
    <citation type="submission" date="2017-02" db="EMBL/GenBank/DDBJ databases">
        <title>Delineation of Paenibacillus larvae strains originating from foulbrood outbreaks.</title>
        <authorList>
            <person name="Beims H."/>
            <person name="Bunk B."/>
            <person name="Sproeer C."/>
            <person name="Mohr K.I."/>
            <person name="Pradella S."/>
            <person name="Guenther G."/>
            <person name="Rohde M."/>
            <person name="von der Ohe W."/>
            <person name="Steinert M."/>
        </authorList>
    </citation>
    <scope>NUCLEOTIDE SEQUENCE [LARGE SCALE GENOMIC DNA]</scope>
    <source>
        <strain evidence="7">Eric_III</strain>
    </source>
</reference>
<protein>
    <submittedName>
        <fullName evidence="6">Hydrolase-like protein</fullName>
    </submittedName>
</protein>
<evidence type="ECO:0000313" key="6">
    <source>
        <dbReference type="EMBL" id="AVF26603.1"/>
    </source>
</evidence>
<dbReference type="Proteomes" id="UP000239833">
    <property type="component" value="Chromosome"/>
</dbReference>
<dbReference type="GO" id="GO:0070813">
    <property type="term" value="P:hydrogen sulfide metabolic process"/>
    <property type="evidence" value="ECO:0007669"/>
    <property type="project" value="TreeGrafter"/>
</dbReference>
<dbReference type="GO" id="GO:0046872">
    <property type="term" value="F:metal ion binding"/>
    <property type="evidence" value="ECO:0007669"/>
    <property type="project" value="UniProtKB-KW"/>
</dbReference>
<dbReference type="GeneID" id="64219113"/>
<dbReference type="Gene3D" id="3.60.15.10">
    <property type="entry name" value="Ribonuclease Z/Hydroxyacylglutathione hydrolase-like"/>
    <property type="match status" value="1"/>
</dbReference>
<feature type="domain" description="Rhodanese" evidence="5">
    <location>
        <begin position="388"/>
        <end position="476"/>
    </location>
</feature>
<dbReference type="STRING" id="147375.BXP28_04975"/>
<dbReference type="InterPro" id="IPR051682">
    <property type="entry name" value="Mito_Persulfide_Diox"/>
</dbReference>
<dbReference type="FunFam" id="3.60.15.10:FF:000030">
    <property type="entry name" value="Metallo-beta-lactamase family protein"/>
    <property type="match status" value="1"/>
</dbReference>
<comment type="catalytic activity">
    <reaction evidence="4">
        <text>3',5'-cyclic UMP + H2O = UMP + H(+)</text>
        <dbReference type="Rhea" id="RHEA:70575"/>
        <dbReference type="ChEBI" id="CHEBI:15377"/>
        <dbReference type="ChEBI" id="CHEBI:15378"/>
        <dbReference type="ChEBI" id="CHEBI:57865"/>
        <dbReference type="ChEBI" id="CHEBI:184387"/>
    </reaction>
    <physiologicalReaction direction="left-to-right" evidence="4">
        <dbReference type="Rhea" id="RHEA:70576"/>
    </physiologicalReaction>
</comment>
<evidence type="ECO:0000259" key="5">
    <source>
        <dbReference type="PROSITE" id="PS50206"/>
    </source>
</evidence>
<comment type="function">
    <text evidence="3">Counteracts the endogenous Pycsar antiviral defense system. Phosphodiesterase that enables metal-dependent hydrolysis of host cyclic nucleotide Pycsar defense signals such as cCMP and cUMP.</text>
</comment>
<name>A0A2L1UEH4_9BACL</name>
<dbReference type="RefSeq" id="WP_077995368.1">
    <property type="nucleotide sequence ID" value="NZ_CP019655.1"/>
</dbReference>
<dbReference type="Pfam" id="PF00753">
    <property type="entry name" value="Lactamase_B"/>
    <property type="match status" value="1"/>
</dbReference>
<dbReference type="InterPro" id="IPR036873">
    <property type="entry name" value="Rhodanese-like_dom_sf"/>
</dbReference>
<dbReference type="PANTHER" id="PTHR43084:SF1">
    <property type="entry name" value="PERSULFIDE DIOXYGENASE ETHE1, MITOCHONDRIAL"/>
    <property type="match status" value="1"/>
</dbReference>
<evidence type="ECO:0000256" key="2">
    <source>
        <dbReference type="ARBA" id="ARBA00034221"/>
    </source>
</evidence>
<dbReference type="InterPro" id="IPR036866">
    <property type="entry name" value="RibonucZ/Hydroxyglut_hydro"/>
</dbReference>
<dbReference type="CDD" id="cd00158">
    <property type="entry name" value="RHOD"/>
    <property type="match status" value="1"/>
</dbReference>
<dbReference type="AlphaFoldDB" id="A0A2L1UEH4"/>
<evidence type="ECO:0000256" key="3">
    <source>
        <dbReference type="ARBA" id="ARBA00034301"/>
    </source>
</evidence>
<dbReference type="SUPFAM" id="SSF52821">
    <property type="entry name" value="Rhodanese/Cell cycle control phosphatase"/>
    <property type="match status" value="2"/>
</dbReference>
<dbReference type="GO" id="GO:0050313">
    <property type="term" value="F:sulfur dioxygenase activity"/>
    <property type="evidence" value="ECO:0007669"/>
    <property type="project" value="InterPro"/>
</dbReference>
<dbReference type="InterPro" id="IPR001279">
    <property type="entry name" value="Metallo-B-lactamas"/>
</dbReference>
<evidence type="ECO:0000313" key="7">
    <source>
        <dbReference type="Proteomes" id="UP000239833"/>
    </source>
</evidence>
<evidence type="ECO:0000256" key="4">
    <source>
        <dbReference type="ARBA" id="ARBA00048505"/>
    </source>
</evidence>
<gene>
    <name evidence="6" type="ORF">ERICIII_02451</name>
</gene>
<proteinExistence type="predicted"/>
<comment type="catalytic activity">
    <reaction evidence="2">
        <text>3',5'-cyclic CMP + H2O = CMP + H(+)</text>
        <dbReference type="Rhea" id="RHEA:72675"/>
        <dbReference type="ChEBI" id="CHEBI:15377"/>
        <dbReference type="ChEBI" id="CHEBI:15378"/>
        <dbReference type="ChEBI" id="CHEBI:58003"/>
        <dbReference type="ChEBI" id="CHEBI:60377"/>
    </reaction>
    <physiologicalReaction direction="left-to-right" evidence="2">
        <dbReference type="Rhea" id="RHEA:72676"/>
    </physiologicalReaction>
</comment>
<sequence>MLLRYFYDEKLAHASYLVGCQATGEAIVIDPARDVLPYLETAQAEGLTVVAAAETHIHADFISGVREIGEEHKAMLYVSGEGGPDWSYAFMSDKVKHRIVKDGDRFHVGRIEFEVLHTPGHTPESVSFLLTDRGGGADCPMGIFTGDFVFVGDVGRPDLLEKAVGLAGTAVQGARQMFQSLQRFTELPEYAQVWPAHGAGSACGKALGAIPSSTVGYEKRFNWGLSFDDESAFTTALLAGQPEPPTYFPRMKRMNREGPALLSHLPEPKRIEGTIAAAAGLVERGAVIIDTRPCTGFAAGHVKGTINLPYNRSFTSWAGWLIDDERPLYIMGEAELLPGIVRDMRSIGIDRIEGIIETSAMWRDTHAAMAGLQSYPEVTPKDIAGKVQGGELTVVDVRSGAEWEEGHIPGAQHILLGKLPERIHEVPTDKPVLVQCRTGGRSAIAASILQAHGYTNVMNLQGGIVQWSEEGLPIIK</sequence>
<dbReference type="FunFam" id="3.40.250.10:FF:000049">
    <property type="entry name" value="Phage shock protein E"/>
    <property type="match status" value="1"/>
</dbReference>
<dbReference type="SMART" id="SM00849">
    <property type="entry name" value="Lactamase_B"/>
    <property type="match status" value="1"/>
</dbReference>
<dbReference type="Gene3D" id="3.40.250.10">
    <property type="entry name" value="Rhodanese-like domain"/>
    <property type="match status" value="2"/>
</dbReference>
<dbReference type="PROSITE" id="PS50206">
    <property type="entry name" value="RHODANESE_3"/>
    <property type="match status" value="2"/>
</dbReference>
<dbReference type="GO" id="GO:0016787">
    <property type="term" value="F:hydrolase activity"/>
    <property type="evidence" value="ECO:0007669"/>
    <property type="project" value="UniProtKB-KW"/>
</dbReference>
<keyword evidence="6" id="KW-0378">Hydrolase</keyword>
<accession>A0A2L1UEH4</accession>
<dbReference type="InterPro" id="IPR044528">
    <property type="entry name" value="POD-like_MBL-fold"/>
</dbReference>
<dbReference type="GO" id="GO:0006749">
    <property type="term" value="P:glutathione metabolic process"/>
    <property type="evidence" value="ECO:0007669"/>
    <property type="project" value="InterPro"/>
</dbReference>
<dbReference type="CDD" id="cd07724">
    <property type="entry name" value="POD-like_MBL-fold"/>
    <property type="match status" value="1"/>
</dbReference>
<dbReference type="PANTHER" id="PTHR43084">
    <property type="entry name" value="PERSULFIDE DIOXYGENASE ETHE1"/>
    <property type="match status" value="1"/>
</dbReference>
<keyword evidence="1" id="KW-0479">Metal-binding</keyword>
<dbReference type="EMBL" id="CP019655">
    <property type="protein sequence ID" value="AVF26603.1"/>
    <property type="molecule type" value="Genomic_DNA"/>
</dbReference>
<evidence type="ECO:0000256" key="1">
    <source>
        <dbReference type="ARBA" id="ARBA00022723"/>
    </source>
</evidence>
<dbReference type="SUPFAM" id="SSF56281">
    <property type="entry name" value="Metallo-hydrolase/oxidoreductase"/>
    <property type="match status" value="1"/>
</dbReference>
<organism evidence="6 7">
    <name type="scientific">Paenibacillus larvae subsp. larvae</name>
    <dbReference type="NCBI Taxonomy" id="147375"/>
    <lineage>
        <taxon>Bacteria</taxon>
        <taxon>Bacillati</taxon>
        <taxon>Bacillota</taxon>
        <taxon>Bacilli</taxon>
        <taxon>Bacillales</taxon>
        <taxon>Paenibacillaceae</taxon>
        <taxon>Paenibacillus</taxon>
    </lineage>
</organism>
<feature type="domain" description="Rhodanese" evidence="5">
    <location>
        <begin position="282"/>
        <end position="311"/>
    </location>
</feature>
<dbReference type="Pfam" id="PF00581">
    <property type="entry name" value="Rhodanese"/>
    <property type="match status" value="1"/>
</dbReference>
<dbReference type="InterPro" id="IPR001763">
    <property type="entry name" value="Rhodanese-like_dom"/>
</dbReference>